<evidence type="ECO:0000256" key="1">
    <source>
        <dbReference type="ARBA" id="ARBA00003868"/>
    </source>
</evidence>
<dbReference type="InterPro" id="IPR036291">
    <property type="entry name" value="NAD(P)-bd_dom_sf"/>
</dbReference>
<accession>A0ABS1E6M1</accession>
<dbReference type="Pfam" id="PF02812">
    <property type="entry name" value="ELFV_dehydrog_N"/>
    <property type="match status" value="1"/>
</dbReference>
<keyword evidence="4" id="KW-0520">NAD</keyword>
<feature type="domain" description="Glutamate/phenylalanine/leucine/valine/L-tryptophan dehydrogenase C-terminal" evidence="6">
    <location>
        <begin position="149"/>
        <end position="355"/>
    </location>
</feature>
<dbReference type="InterPro" id="IPR046346">
    <property type="entry name" value="Aminoacid_DH-like_N_sf"/>
</dbReference>
<dbReference type="PANTHER" id="PTHR42722">
    <property type="entry name" value="LEUCINE DEHYDROGENASE"/>
    <property type="match status" value="1"/>
</dbReference>
<gene>
    <name evidence="7" type="ORF">CKO13_05405</name>
</gene>
<organism evidence="7 8">
    <name type="scientific">Halorhodospira neutriphila</name>
    <dbReference type="NCBI Taxonomy" id="168379"/>
    <lineage>
        <taxon>Bacteria</taxon>
        <taxon>Pseudomonadati</taxon>
        <taxon>Pseudomonadota</taxon>
        <taxon>Gammaproteobacteria</taxon>
        <taxon>Chromatiales</taxon>
        <taxon>Ectothiorhodospiraceae</taxon>
        <taxon>Halorhodospira</taxon>
    </lineage>
</organism>
<name>A0ABS1E6M1_9GAMM</name>
<reference evidence="7 8" key="1">
    <citation type="journal article" date="2020" name="Microorganisms">
        <title>Osmotic Adaptation and Compatible Solute Biosynthesis of Phototrophic Bacteria as Revealed from Genome Analyses.</title>
        <authorList>
            <person name="Imhoff J.F."/>
            <person name="Rahn T."/>
            <person name="Kunzel S."/>
            <person name="Keller A."/>
            <person name="Neulinger S.C."/>
        </authorList>
    </citation>
    <scope>NUCLEOTIDE SEQUENCE [LARGE SCALE GENOMIC DNA]</scope>
    <source>
        <strain evidence="7 8">DSM 15116</strain>
    </source>
</reference>
<dbReference type="SUPFAM" id="SSF51735">
    <property type="entry name" value="NAD(P)-binding Rossmann-fold domains"/>
    <property type="match status" value="1"/>
</dbReference>
<dbReference type="InterPro" id="IPR006095">
    <property type="entry name" value="Glu/Leu/Phe/Val/Trp_DH"/>
</dbReference>
<evidence type="ECO:0000256" key="4">
    <source>
        <dbReference type="ARBA" id="ARBA00023027"/>
    </source>
</evidence>
<keyword evidence="3 5" id="KW-0560">Oxidoreductase</keyword>
<dbReference type="InterPro" id="IPR016211">
    <property type="entry name" value="Glu/Phe/Leu/Val/Trp_DH_bac/arc"/>
</dbReference>
<dbReference type="CDD" id="cd01075">
    <property type="entry name" value="NAD_bind_Leu_Phe_Val_DH"/>
    <property type="match status" value="1"/>
</dbReference>
<protein>
    <submittedName>
        <fullName evidence="7">Amino acid dehydrogenase</fullName>
    </submittedName>
</protein>
<dbReference type="PIRSF" id="PIRSF000188">
    <property type="entry name" value="Phe_leu_dh"/>
    <property type="match status" value="1"/>
</dbReference>
<dbReference type="PANTHER" id="PTHR42722:SF1">
    <property type="entry name" value="VALINE DEHYDROGENASE"/>
    <property type="match status" value="1"/>
</dbReference>
<dbReference type="InterPro" id="IPR006096">
    <property type="entry name" value="Glu/Leu/Phe/Val/Trp_DH_C"/>
</dbReference>
<dbReference type="PROSITE" id="PS00074">
    <property type="entry name" value="GLFV_DEHYDROGENASE"/>
    <property type="match status" value="1"/>
</dbReference>
<dbReference type="PRINTS" id="PR00082">
    <property type="entry name" value="GLFDHDRGNASE"/>
</dbReference>
<sequence length="355" mass="37637">MQLFDHPEFDGHERVLFGCDPGSGMRAVIAIHDRTLGPGVGGCRVRPYASEAEAVTDVLRLSRAMTYKSALAEIPLGGAKMVVLADPAQEKTPELLHAVGRMVEDLGGGYVTAEDSGMGAADLERVAEATPHVVGIRSEAPSPGRRHQATISASTAYGVFTGLRAAVAHRLGRRDLDGLRVALQGVGSAGWKLGEHLHAAGARLWVSDADPARAEQAAAAWGAEVVPPEAIHAQEVEVFAPCALGAVLNDETVEQLRCSVVAGAANNQLARPEHGERLRRRGILYAPDYAINAGGIIEVAYELQGDTDPERLRRHLERIGATLERIFERAEAGGLDTATVADRLAEERLRGAAAA</sequence>
<dbReference type="Gene3D" id="3.40.50.10860">
    <property type="entry name" value="Leucine Dehydrogenase, chain A, domain 1"/>
    <property type="match status" value="1"/>
</dbReference>
<dbReference type="EMBL" id="NRSH01000044">
    <property type="protein sequence ID" value="MBK1726464.1"/>
    <property type="molecule type" value="Genomic_DNA"/>
</dbReference>
<evidence type="ECO:0000313" key="7">
    <source>
        <dbReference type="EMBL" id="MBK1726464.1"/>
    </source>
</evidence>
<comment type="function">
    <text evidence="1">Catalyzes the reversible oxidative deamination of glutamate to alpha-ketoglutarate and ammonia.</text>
</comment>
<evidence type="ECO:0000256" key="3">
    <source>
        <dbReference type="ARBA" id="ARBA00023002"/>
    </source>
</evidence>
<evidence type="ECO:0000313" key="8">
    <source>
        <dbReference type="Proteomes" id="UP000738126"/>
    </source>
</evidence>
<keyword evidence="8" id="KW-1185">Reference proteome</keyword>
<evidence type="ECO:0000256" key="2">
    <source>
        <dbReference type="ARBA" id="ARBA00006382"/>
    </source>
</evidence>
<dbReference type="Pfam" id="PF00208">
    <property type="entry name" value="ELFV_dehydrog"/>
    <property type="match status" value="1"/>
</dbReference>
<evidence type="ECO:0000259" key="6">
    <source>
        <dbReference type="SMART" id="SM00839"/>
    </source>
</evidence>
<dbReference type="SMART" id="SM00839">
    <property type="entry name" value="ELFV_dehydrog"/>
    <property type="match status" value="1"/>
</dbReference>
<comment type="similarity">
    <text evidence="2 5">Belongs to the Glu/Leu/Phe/Val dehydrogenases family.</text>
</comment>
<proteinExistence type="inferred from homology"/>
<evidence type="ECO:0000256" key="5">
    <source>
        <dbReference type="RuleBase" id="RU004417"/>
    </source>
</evidence>
<dbReference type="SUPFAM" id="SSF53223">
    <property type="entry name" value="Aminoacid dehydrogenase-like, N-terminal domain"/>
    <property type="match status" value="1"/>
</dbReference>
<dbReference type="InterPro" id="IPR033524">
    <property type="entry name" value="Glu/Leu/Phe/Val_DH_AS"/>
</dbReference>
<dbReference type="InterPro" id="IPR006097">
    <property type="entry name" value="Glu/Leu/Phe/Val/Trp_DH_dimer"/>
</dbReference>
<dbReference type="Gene3D" id="3.40.50.720">
    <property type="entry name" value="NAD(P)-binding Rossmann-like Domain"/>
    <property type="match status" value="1"/>
</dbReference>
<comment type="caution">
    <text evidence="7">The sequence shown here is derived from an EMBL/GenBank/DDBJ whole genome shotgun (WGS) entry which is preliminary data.</text>
</comment>
<dbReference type="Proteomes" id="UP000738126">
    <property type="component" value="Unassembled WGS sequence"/>
</dbReference>